<sequence length="1136" mass="129493">NISGEINFDILNDRNLIFHNYLIENIGKADQTWLSFRQYFLSTSDQGKIENCNYVPEVSHFTRLYASAIVNKRIILLVDQTSEQMDTTRAIAKTVVSALNDTDKVSIILIADKVTLFSRPDSCQSEVMTQATPTIKHKIYDFLDSANRTNGIANHTLGFQIAFDVINKLYKESNASDLLPISFLYVTEGVTDLFSDARNVLAEITIGQSRLPHPVIINICAIVANNRQFPTQTQFLHDIASQNFVKYGLDTSSWWHKKGDRSLNGQMFLMNRTMEGFQRHFLLCLTELFNYKQFINNQFTLHPPFYDADFSKDFIVSLTKTCDQRGVFGIDLVLNFLIEDVLYSNKPNSSYKFLTDMNGRTFSHSLLYPRPITLKETFYLVHIRLLEKTKGFDNLWEKMMKIENGSEILENFSYTWRHISNLMIVCIVTDVNFNNLDILQRIKTSTTSSHLTDPNKSLPELLYHRLDLVVPPNSINMCHYYKQTATFDAITLHLSSKAFSSPYSHIKSNKNEESNESQIQTVQNFMAYLRDTRNLFANPGLLDVIRSEVSGAYQIMEFLKKKHVESVFKKYIVRRYVASMNGVLQIFPGGSLDVTYEATRRPWFIKAMEEKGKIAITEPYLDAGGAGYVVSVSYAIMETKHSGTAKQPIAVVALDFTRGFFYRMLLEELEECKIANIKCLLMNDKGYLLAHPNVMESTSNDNHRQPEHITHKESHVANDILMQRKFVKKIACNDYLNGTSQRYYQFNTSINEIITNFANVEKTKYQIMSVKGTNLFVGIINSTSETSGAFCPCSTIDFRCLNCYRMEQIECECPCECRLEDSSSCLMNKTDFTETSSSCSQRTELIQNYQTPIVKDVIDSCNLFNCDMFSEKEDCLGVIGCVWCHTNDDETPLSIPFCAAESTCYNGVFGSFGDGYNIVIDSVMNYNFLPPTYSAILPVIGVILLLFLVVGFAMYCYRINYDNNGFGEHLYADSQDNNCIGMMQMSRFDYDDHPMEENHDMTNSLNQSLLNTNENAIGVQSPYRIATNYRHPNGYTDSSDHGYSTMGTHQDDSEQQVSISNRHNNNKRFSLSDSASINTSISSPQNNQPYDLSLSLNTNATRHLPSNEQTQILSPKRLSPHQVIAEVTVHRMMEST</sequence>
<organism evidence="3 4">
    <name type="scientific">Clunio marinus</name>
    <dbReference type="NCBI Taxonomy" id="568069"/>
    <lineage>
        <taxon>Eukaryota</taxon>
        <taxon>Metazoa</taxon>
        <taxon>Ecdysozoa</taxon>
        <taxon>Arthropoda</taxon>
        <taxon>Hexapoda</taxon>
        <taxon>Insecta</taxon>
        <taxon>Pterygota</taxon>
        <taxon>Neoptera</taxon>
        <taxon>Endopterygota</taxon>
        <taxon>Diptera</taxon>
        <taxon>Nematocera</taxon>
        <taxon>Chironomoidea</taxon>
        <taxon>Chironomidae</taxon>
        <taxon>Clunio</taxon>
    </lineage>
</organism>
<keyword evidence="2" id="KW-0472">Membrane</keyword>
<gene>
    <name evidence="3" type="ORF">CLUMA_CG007798</name>
</gene>
<keyword evidence="2" id="KW-1133">Transmembrane helix</keyword>
<protein>
    <submittedName>
        <fullName evidence="3">CLUMA_CG007798, isoform A</fullName>
    </submittedName>
</protein>
<dbReference type="GO" id="GO:0005245">
    <property type="term" value="F:voltage-gated calcium channel activity"/>
    <property type="evidence" value="ECO:0007669"/>
    <property type="project" value="TreeGrafter"/>
</dbReference>
<keyword evidence="2" id="KW-0812">Transmembrane</keyword>
<accession>A0A1J1I247</accession>
<dbReference type="Proteomes" id="UP000183832">
    <property type="component" value="Unassembled WGS sequence"/>
</dbReference>
<evidence type="ECO:0000256" key="2">
    <source>
        <dbReference type="SAM" id="Phobius"/>
    </source>
</evidence>
<reference evidence="3 4" key="1">
    <citation type="submission" date="2015-04" db="EMBL/GenBank/DDBJ databases">
        <authorList>
            <person name="Syromyatnikov M.Y."/>
            <person name="Popov V.N."/>
        </authorList>
    </citation>
    <scope>NUCLEOTIDE SEQUENCE [LARGE SCALE GENOMIC DNA]</scope>
</reference>
<dbReference type="GO" id="GO:0005891">
    <property type="term" value="C:voltage-gated calcium channel complex"/>
    <property type="evidence" value="ECO:0007669"/>
    <property type="project" value="TreeGrafter"/>
</dbReference>
<dbReference type="PANTHER" id="PTHR10166:SF66">
    <property type="entry name" value="VWFA AND CACHE DOMAIN-CONTAINING PROTEIN CG16868"/>
    <property type="match status" value="1"/>
</dbReference>
<dbReference type="InterPro" id="IPR029151">
    <property type="entry name" value="Sensor-like_sf"/>
</dbReference>
<evidence type="ECO:0000313" key="3">
    <source>
        <dbReference type="EMBL" id="CRK94283.1"/>
    </source>
</evidence>
<feature type="non-terminal residue" evidence="3">
    <location>
        <position position="1"/>
    </location>
</feature>
<evidence type="ECO:0000256" key="1">
    <source>
        <dbReference type="SAM" id="MobiDB-lite"/>
    </source>
</evidence>
<dbReference type="PANTHER" id="PTHR10166">
    <property type="entry name" value="VOLTAGE-DEPENDENT CALCIUM CHANNEL SUBUNIT ALPHA-2/DELTA-RELATED"/>
    <property type="match status" value="1"/>
</dbReference>
<dbReference type="EMBL" id="CVRI01000038">
    <property type="protein sequence ID" value="CRK94283.1"/>
    <property type="molecule type" value="Genomic_DNA"/>
</dbReference>
<dbReference type="SUPFAM" id="SSF103190">
    <property type="entry name" value="Sensory domain-like"/>
    <property type="match status" value="1"/>
</dbReference>
<dbReference type="OrthoDB" id="2150145at2759"/>
<keyword evidence="4" id="KW-1185">Reference proteome</keyword>
<feature type="region of interest" description="Disordered" evidence="1">
    <location>
        <begin position="1028"/>
        <end position="1058"/>
    </location>
</feature>
<dbReference type="Gene3D" id="3.30.450.20">
    <property type="entry name" value="PAS domain"/>
    <property type="match status" value="1"/>
</dbReference>
<dbReference type="AlphaFoldDB" id="A0A1J1I247"/>
<dbReference type="InterPro" id="IPR051173">
    <property type="entry name" value="Ca_channel_alpha-2/delta"/>
</dbReference>
<evidence type="ECO:0000313" key="4">
    <source>
        <dbReference type="Proteomes" id="UP000183832"/>
    </source>
</evidence>
<name>A0A1J1I247_9DIPT</name>
<feature type="transmembrane region" description="Helical" evidence="2">
    <location>
        <begin position="935"/>
        <end position="957"/>
    </location>
</feature>
<proteinExistence type="predicted"/>
<feature type="compositionally biased region" description="Polar residues" evidence="1">
    <location>
        <begin position="1035"/>
        <end position="1048"/>
    </location>
</feature>
<dbReference type="STRING" id="568069.A0A1J1I247"/>